<dbReference type="RefSeq" id="WP_388104728.1">
    <property type="nucleotide sequence ID" value="NZ_JBIAHM010000003.1"/>
</dbReference>
<evidence type="ECO:0008006" key="4">
    <source>
        <dbReference type="Google" id="ProtNLM"/>
    </source>
</evidence>
<gene>
    <name evidence="2" type="ORF">ACFYNQ_10435</name>
</gene>
<proteinExistence type="predicted"/>
<sequence>MLWTVLGALACVAAAIPGAIALTTGWLPSGLRGSVVRPWLWGCGGLLTAVGLGTEWSLLWLPSIDLFGLLGLALIVLGFVCQSRARRHPTPR</sequence>
<accession>A0ABW6M0X2</accession>
<dbReference type="EMBL" id="JBIAHM010000003">
    <property type="protein sequence ID" value="MFE9598988.1"/>
    <property type="molecule type" value="Genomic_DNA"/>
</dbReference>
<keyword evidence="3" id="KW-1185">Reference proteome</keyword>
<organism evidence="2 3">
    <name type="scientific">Streptomyces hokutonensis</name>
    <dbReference type="NCBI Taxonomy" id="1306990"/>
    <lineage>
        <taxon>Bacteria</taxon>
        <taxon>Bacillati</taxon>
        <taxon>Actinomycetota</taxon>
        <taxon>Actinomycetes</taxon>
        <taxon>Kitasatosporales</taxon>
        <taxon>Streptomycetaceae</taxon>
        <taxon>Streptomyces</taxon>
    </lineage>
</organism>
<protein>
    <recommendedName>
        <fullName evidence="4">Integral membrane protein</fullName>
    </recommendedName>
</protein>
<keyword evidence="1" id="KW-0472">Membrane</keyword>
<dbReference type="Proteomes" id="UP001601303">
    <property type="component" value="Unassembled WGS sequence"/>
</dbReference>
<name>A0ABW6M0X2_9ACTN</name>
<evidence type="ECO:0000256" key="1">
    <source>
        <dbReference type="SAM" id="Phobius"/>
    </source>
</evidence>
<keyword evidence="1" id="KW-0812">Transmembrane</keyword>
<reference evidence="2 3" key="1">
    <citation type="submission" date="2024-10" db="EMBL/GenBank/DDBJ databases">
        <title>The Natural Products Discovery Center: Release of the First 8490 Sequenced Strains for Exploring Actinobacteria Biosynthetic Diversity.</title>
        <authorList>
            <person name="Kalkreuter E."/>
            <person name="Kautsar S.A."/>
            <person name="Yang D."/>
            <person name="Bader C.D."/>
            <person name="Teijaro C.N."/>
            <person name="Fluegel L."/>
            <person name="Davis C.M."/>
            <person name="Simpson J.R."/>
            <person name="Lauterbach L."/>
            <person name="Steele A.D."/>
            <person name="Gui C."/>
            <person name="Meng S."/>
            <person name="Li G."/>
            <person name="Viehrig K."/>
            <person name="Ye F."/>
            <person name="Su P."/>
            <person name="Kiefer A.F."/>
            <person name="Nichols A."/>
            <person name="Cepeda A.J."/>
            <person name="Yan W."/>
            <person name="Fan B."/>
            <person name="Jiang Y."/>
            <person name="Adhikari A."/>
            <person name="Zheng C.-J."/>
            <person name="Schuster L."/>
            <person name="Cowan T.M."/>
            <person name="Smanski M.J."/>
            <person name="Chevrette M.G."/>
            <person name="De Carvalho L.P.S."/>
            <person name="Shen B."/>
        </authorList>
    </citation>
    <scope>NUCLEOTIDE SEQUENCE [LARGE SCALE GENOMIC DNA]</scope>
    <source>
        <strain evidence="2 3">NPDC006488</strain>
    </source>
</reference>
<evidence type="ECO:0000313" key="2">
    <source>
        <dbReference type="EMBL" id="MFE9598988.1"/>
    </source>
</evidence>
<evidence type="ECO:0000313" key="3">
    <source>
        <dbReference type="Proteomes" id="UP001601303"/>
    </source>
</evidence>
<feature type="transmembrane region" description="Helical" evidence="1">
    <location>
        <begin position="59"/>
        <end position="80"/>
    </location>
</feature>
<comment type="caution">
    <text evidence="2">The sequence shown here is derived from an EMBL/GenBank/DDBJ whole genome shotgun (WGS) entry which is preliminary data.</text>
</comment>
<keyword evidence="1" id="KW-1133">Transmembrane helix</keyword>